<dbReference type="RefSeq" id="WP_011019763.1">
    <property type="nucleotide sequence ID" value="NZ_DUJS01000003.1"/>
</dbReference>
<reference evidence="1" key="1">
    <citation type="journal article" date="2020" name="bioRxiv">
        <title>A rank-normalized archaeal taxonomy based on genome phylogeny resolves widespread incomplete and uneven classifications.</title>
        <authorList>
            <person name="Rinke C."/>
            <person name="Chuvochina M."/>
            <person name="Mussig A.J."/>
            <person name="Chaumeil P.-A."/>
            <person name="Waite D.W."/>
            <person name="Whitman W.B."/>
            <person name="Parks D.H."/>
            <person name="Hugenholtz P."/>
        </authorList>
    </citation>
    <scope>NUCLEOTIDE SEQUENCE</scope>
    <source>
        <strain evidence="1">UBA8853</strain>
    </source>
</reference>
<accession>A0A832TB35</accession>
<dbReference type="Proteomes" id="UP000619545">
    <property type="component" value="Unassembled WGS sequence"/>
</dbReference>
<proteinExistence type="predicted"/>
<evidence type="ECO:0000313" key="1">
    <source>
        <dbReference type="EMBL" id="HII70276.1"/>
    </source>
</evidence>
<evidence type="ECO:0000313" key="2">
    <source>
        <dbReference type="Proteomes" id="UP000619545"/>
    </source>
</evidence>
<dbReference type="GeneID" id="1477990"/>
<name>A0A832TB35_9EURY</name>
<gene>
    <name evidence="1" type="ORF">HA336_03470</name>
</gene>
<protein>
    <recommendedName>
        <fullName evidence="3">KH domain-containing protein</fullName>
    </recommendedName>
</protein>
<comment type="caution">
    <text evidence="1">The sequence shown here is derived from an EMBL/GenBank/DDBJ whole genome shotgun (WGS) entry which is preliminary data.</text>
</comment>
<dbReference type="EMBL" id="DUJS01000003">
    <property type="protein sequence ID" value="HII70276.1"/>
    <property type="molecule type" value="Genomic_DNA"/>
</dbReference>
<sequence length="128" mass="14579">MSLRCPRCGGPVRPSLDRLECEECEWSKELRSRPRKDTRLKWMKEYARRFLREEFDDCGVSEVIVRGPRGKGAGYLAATVYVDDHHKAIGKDGSRVKEVEEKLETLADELGVPPVRITVHPSSALGRR</sequence>
<dbReference type="AlphaFoldDB" id="A0A832TB35"/>
<organism evidence="1 2">
    <name type="scientific">Methanopyrus kandleri</name>
    <dbReference type="NCBI Taxonomy" id="2320"/>
    <lineage>
        <taxon>Archaea</taxon>
        <taxon>Methanobacteriati</taxon>
        <taxon>Methanobacteriota</taxon>
        <taxon>Methanomada group</taxon>
        <taxon>Methanopyri</taxon>
        <taxon>Methanopyrales</taxon>
        <taxon>Methanopyraceae</taxon>
        <taxon>Methanopyrus</taxon>
    </lineage>
</organism>
<evidence type="ECO:0008006" key="3">
    <source>
        <dbReference type="Google" id="ProtNLM"/>
    </source>
</evidence>